<dbReference type="SMART" id="SM00360">
    <property type="entry name" value="RRM"/>
    <property type="match status" value="5"/>
</dbReference>
<dbReference type="InterPro" id="IPR035979">
    <property type="entry name" value="RBD_domain_sf"/>
</dbReference>
<dbReference type="EMBL" id="SRRM01000002">
    <property type="protein sequence ID" value="TKY90746.1"/>
    <property type="molecule type" value="Genomic_DNA"/>
</dbReference>
<evidence type="ECO:0000256" key="7">
    <source>
        <dbReference type="SAM" id="MobiDB-lite"/>
    </source>
</evidence>
<dbReference type="GO" id="GO:0003729">
    <property type="term" value="F:mRNA binding"/>
    <property type="evidence" value="ECO:0007669"/>
    <property type="project" value="TreeGrafter"/>
</dbReference>
<evidence type="ECO:0000256" key="5">
    <source>
        <dbReference type="PROSITE-ProRule" id="PRU00176"/>
    </source>
</evidence>
<organism evidence="9 10">
    <name type="scientific">Sporisorium graminicola</name>
    <dbReference type="NCBI Taxonomy" id="280036"/>
    <lineage>
        <taxon>Eukaryota</taxon>
        <taxon>Fungi</taxon>
        <taxon>Dikarya</taxon>
        <taxon>Basidiomycota</taxon>
        <taxon>Ustilaginomycotina</taxon>
        <taxon>Ustilaginomycetes</taxon>
        <taxon>Ustilaginales</taxon>
        <taxon>Ustilaginaceae</taxon>
        <taxon>Sporisorium</taxon>
    </lineage>
</organism>
<feature type="compositionally biased region" description="Polar residues" evidence="7">
    <location>
        <begin position="464"/>
        <end position="480"/>
    </location>
</feature>
<sequence>MPPKRYFEHDDSAAAVAAATAASSSEVVAGTASPATSNDKKNKPRSKVNATLFVSRLPYTATSTDLQTTFSEIGPLKRAFVVTDQATKKSKGVGYVTFAIPEDASTALEQLQGKSLDGGSRKIQIIFADQKDPTGNKRTSVKEEPDSPSSSKRPRTETSKPTRSYTAVQEKDADAVRTVLLSGLAACSPAPDSKQIYKRARKIGDVENVIYPSTSSPNPNDVAHVIFRTPNHAMTAVEKLHAHIFKGVQISAILKKRADNAAKIAAHMRPETLAKREKMRQDVEKNSGKGTMPVLLSEIDKSSRLIIRNLPYDVNEADLRSIFLPFGPVYEITIPKVKAKEPVANNVSPVKDEDETKLDLSAESESGSTQLEDDADTDNAEDSDVEVDEDDAQDSDKEGQDSESDSEDEDENETADDEQTEEQQEVLEVSDNDGTSGDDLDPAAVPASNVVVKTEDDDTEALHTPSSSNATVQPASTTTAPKHAVEKGRGFAFVWMASRNDAARAIEAVNGKTIQHGAAERAAYKAALGSRGRRVAKAALDRVRANAQPERTVAVDWSLSKKDWEAKADESESEDNLEDADSKGDAASGDDDEDEPAERPKLPAPEEGTTLFVRNLPYQATEEELRNLFRTFGPLRYAKIAMDKASNRSKGTGFVCFWQASSADAALAQAKIIERESGVSGSSSTSASVANQKNPFAMPSVLTADPAAPLTASLNLHGRVLNVIPAVARDEASRLETSGRKEREKGDKRNTWLLREGVPFPNSDFAAKLAPSEVEKRLQSFQVRKAQMGANPSLFVSKTRLSVRSLPLFVSERMLKRLAIHAIKAFGSEVRAGERQDLDADEKADRTISTSVQNRKRKPGERPTPVVQSKVVRQHDRIEALTGLGKSKGYGFLEMKSFNDALKVIRWANANKTVSKLFGEWWTEDLQQQVDRIATQIHSKNKSLEDSKPGEAADTLRAEVEDLTTRRQRLRAKLAELAEGGGAGEKERGGMLMIEFAIENVVTTKKRADKLKAIKESTERRKQRDEHDAELEQQQAEQRRREAQAARKIEAEKNKPKGHAHGHVIGKKRKERRARRG</sequence>
<dbReference type="FunFam" id="3.30.70.330:FF:000406">
    <property type="entry name" value="Related to Nucleolar protein NOP4"/>
    <property type="match status" value="1"/>
</dbReference>
<feature type="compositionally biased region" description="Basic and acidic residues" evidence="7">
    <location>
        <begin position="129"/>
        <end position="145"/>
    </location>
</feature>
<dbReference type="GO" id="GO:0005634">
    <property type="term" value="C:nucleus"/>
    <property type="evidence" value="ECO:0007669"/>
    <property type="project" value="UniProtKB-SubCell"/>
</dbReference>
<dbReference type="Gene3D" id="3.30.70.330">
    <property type="match status" value="4"/>
</dbReference>
<keyword evidence="10" id="KW-1185">Reference proteome</keyword>
<dbReference type="CDD" id="cd12676">
    <property type="entry name" value="RRM3_Nop4p"/>
    <property type="match status" value="1"/>
</dbReference>
<reference evidence="9 10" key="1">
    <citation type="submission" date="2019-05" db="EMBL/GenBank/DDBJ databases">
        <title>Sporisorium graminicola CBS 10092 draft sequencing and annotation.</title>
        <authorList>
            <person name="Solano-Gonzalez S."/>
            <person name="Caddick M.X."/>
            <person name="Darby A."/>
        </authorList>
    </citation>
    <scope>NUCLEOTIDE SEQUENCE [LARGE SCALE GENOMIC DNA]</scope>
    <source>
        <strain evidence="9 10">CBS 10092</strain>
    </source>
</reference>
<feature type="region of interest" description="Disordered" evidence="7">
    <location>
        <begin position="345"/>
        <end position="483"/>
    </location>
</feature>
<dbReference type="InterPro" id="IPR012677">
    <property type="entry name" value="Nucleotide-bd_a/b_plait_sf"/>
</dbReference>
<dbReference type="KEGG" id="sgra:EX895_000744"/>
<feature type="region of interest" description="Disordered" evidence="7">
    <location>
        <begin position="564"/>
        <end position="609"/>
    </location>
</feature>
<evidence type="ECO:0000256" key="1">
    <source>
        <dbReference type="ARBA" id="ARBA00004123"/>
    </source>
</evidence>
<feature type="compositionally biased region" description="Acidic residues" evidence="7">
    <location>
        <begin position="371"/>
        <end position="393"/>
    </location>
</feature>
<feature type="compositionally biased region" description="Basic and acidic residues" evidence="7">
    <location>
        <begin position="834"/>
        <end position="846"/>
    </location>
</feature>
<keyword evidence="6" id="KW-0175">Coiled coil</keyword>
<dbReference type="Pfam" id="PF00076">
    <property type="entry name" value="RRM_1"/>
    <property type="match status" value="3"/>
</dbReference>
<dbReference type="AlphaFoldDB" id="A0A4U7L1V8"/>
<feature type="domain" description="RRM" evidence="8">
    <location>
        <begin position="50"/>
        <end position="130"/>
    </location>
</feature>
<comment type="caution">
    <text evidence="9">The sequence shown here is derived from an EMBL/GenBank/DDBJ whole genome shotgun (WGS) entry which is preliminary data.</text>
</comment>
<evidence type="ECO:0000256" key="3">
    <source>
        <dbReference type="ARBA" id="ARBA00022884"/>
    </source>
</evidence>
<evidence type="ECO:0000256" key="6">
    <source>
        <dbReference type="SAM" id="Coils"/>
    </source>
</evidence>
<dbReference type="RefSeq" id="XP_029742731.1">
    <property type="nucleotide sequence ID" value="XM_029881345.1"/>
</dbReference>
<feature type="compositionally biased region" description="Basic residues" evidence="7">
    <location>
        <begin position="1056"/>
        <end position="1077"/>
    </location>
</feature>
<dbReference type="InterPro" id="IPR000504">
    <property type="entry name" value="RRM_dom"/>
</dbReference>
<feature type="coiled-coil region" evidence="6">
    <location>
        <begin position="953"/>
        <end position="980"/>
    </location>
</feature>
<proteinExistence type="predicted"/>
<evidence type="ECO:0000256" key="2">
    <source>
        <dbReference type="ARBA" id="ARBA00022737"/>
    </source>
</evidence>
<dbReference type="Proteomes" id="UP000306050">
    <property type="component" value="Chromosome SGRAM_1"/>
</dbReference>
<dbReference type="GeneID" id="40723639"/>
<evidence type="ECO:0000259" key="8">
    <source>
        <dbReference type="PROSITE" id="PS50102"/>
    </source>
</evidence>
<accession>A0A4U7L1V8</accession>
<evidence type="ECO:0000313" key="9">
    <source>
        <dbReference type="EMBL" id="TKY90746.1"/>
    </source>
</evidence>
<protein>
    <recommendedName>
        <fullName evidence="8">RRM domain-containing protein</fullName>
    </recommendedName>
</protein>
<dbReference type="CDD" id="cd00590">
    <property type="entry name" value="RRM_SF"/>
    <property type="match status" value="1"/>
</dbReference>
<dbReference type="SUPFAM" id="SSF54928">
    <property type="entry name" value="RNA-binding domain, RBD"/>
    <property type="match status" value="3"/>
</dbReference>
<feature type="compositionally biased region" description="Basic and acidic residues" evidence="7">
    <location>
        <begin position="1037"/>
        <end position="1055"/>
    </location>
</feature>
<feature type="region of interest" description="Disordered" evidence="7">
    <location>
        <begin position="834"/>
        <end position="866"/>
    </location>
</feature>
<evidence type="ECO:0000256" key="4">
    <source>
        <dbReference type="ARBA" id="ARBA00023242"/>
    </source>
</evidence>
<dbReference type="PANTHER" id="PTHR48039:SF5">
    <property type="entry name" value="RNA-BINDING PROTEIN 28"/>
    <property type="match status" value="1"/>
</dbReference>
<keyword evidence="4" id="KW-0539">Nucleus</keyword>
<dbReference type="OrthoDB" id="267048at2759"/>
<comment type="subcellular location">
    <subcellularLocation>
        <location evidence="1">Nucleus</location>
    </subcellularLocation>
</comment>
<dbReference type="InterPro" id="IPR034808">
    <property type="entry name" value="Nop4p_RRM3"/>
</dbReference>
<feature type="region of interest" description="Disordered" evidence="7">
    <location>
        <begin position="1014"/>
        <end position="1077"/>
    </location>
</feature>
<feature type="region of interest" description="Disordered" evidence="7">
    <location>
        <begin position="24"/>
        <end position="47"/>
    </location>
</feature>
<dbReference type="InterPro" id="IPR051945">
    <property type="entry name" value="RRM_MRD1_RNA_proc_ribogen"/>
</dbReference>
<dbReference type="PANTHER" id="PTHR48039">
    <property type="entry name" value="RNA-BINDING MOTIF PROTEIN 14B"/>
    <property type="match status" value="1"/>
</dbReference>
<keyword evidence="3 5" id="KW-0694">RNA-binding</keyword>
<name>A0A4U7L1V8_9BASI</name>
<feature type="region of interest" description="Disordered" evidence="7">
    <location>
        <begin position="126"/>
        <end position="169"/>
    </location>
</feature>
<gene>
    <name evidence="9" type="ORF">EX895_000744</name>
</gene>
<keyword evidence="2" id="KW-0677">Repeat</keyword>
<dbReference type="PROSITE" id="PS50102">
    <property type="entry name" value="RRM"/>
    <property type="match status" value="2"/>
</dbReference>
<feature type="compositionally biased region" description="Low complexity" evidence="7">
    <location>
        <begin position="24"/>
        <end position="33"/>
    </location>
</feature>
<dbReference type="CDD" id="cd12413">
    <property type="entry name" value="RRM1_RBM28_like"/>
    <property type="match status" value="1"/>
</dbReference>
<feature type="compositionally biased region" description="Basic and acidic residues" evidence="7">
    <location>
        <begin position="1014"/>
        <end position="1027"/>
    </location>
</feature>
<evidence type="ECO:0000313" key="10">
    <source>
        <dbReference type="Proteomes" id="UP000306050"/>
    </source>
</evidence>
<feature type="domain" description="RRM" evidence="8">
    <location>
        <begin position="609"/>
        <end position="694"/>
    </location>
</feature>
<feature type="compositionally biased region" description="Acidic residues" evidence="7">
    <location>
        <begin position="401"/>
        <end position="441"/>
    </location>
</feature>